<dbReference type="GO" id="GO:0030246">
    <property type="term" value="F:carbohydrate binding"/>
    <property type="evidence" value="ECO:0007669"/>
    <property type="project" value="InterPro"/>
</dbReference>
<dbReference type="InterPro" id="IPR011013">
    <property type="entry name" value="Gal_mutarotase_sf_dom"/>
</dbReference>
<dbReference type="InterPro" id="IPR052047">
    <property type="entry name" value="GH94_Enzymes"/>
</dbReference>
<reference evidence="2" key="1">
    <citation type="submission" date="2019-11" db="EMBL/GenBank/DDBJ databases">
        <title>Characterization of Clostridium perfringens isolates from swine manure treated agricultural soils.</title>
        <authorList>
            <person name="Wushke S.T."/>
        </authorList>
    </citation>
    <scope>NUCLEOTIDE SEQUENCE</scope>
    <source>
        <strain evidence="2">X62</strain>
    </source>
</reference>
<comment type="caution">
    <text evidence="2">The sequence shown here is derived from an EMBL/GenBank/DDBJ whole genome shotgun (WGS) entry which is preliminary data.</text>
</comment>
<dbReference type="SUPFAM" id="SSF74650">
    <property type="entry name" value="Galactose mutarotase-like"/>
    <property type="match status" value="1"/>
</dbReference>
<dbReference type="PANTHER" id="PTHR37469">
    <property type="entry name" value="CELLOBIONIC ACID PHOSPHORYLASE-RELATED"/>
    <property type="match status" value="1"/>
</dbReference>
<dbReference type="Proteomes" id="UP001288944">
    <property type="component" value="Unassembled WGS sequence"/>
</dbReference>
<dbReference type="Gene3D" id="2.70.98.40">
    <property type="entry name" value="Glycoside hydrolase, family 65, N-terminal domain"/>
    <property type="match status" value="1"/>
</dbReference>
<dbReference type="GO" id="GO:0005975">
    <property type="term" value="P:carbohydrate metabolic process"/>
    <property type="evidence" value="ECO:0007669"/>
    <property type="project" value="InterPro"/>
</dbReference>
<feature type="domain" description="Glycosyl hydrolase 94 supersandwich" evidence="1">
    <location>
        <begin position="66"/>
        <end position="229"/>
    </location>
</feature>
<organism evidence="2 3">
    <name type="scientific">Clostridium perfringens</name>
    <dbReference type="NCBI Taxonomy" id="1502"/>
    <lineage>
        <taxon>Bacteria</taxon>
        <taxon>Bacillati</taxon>
        <taxon>Bacillota</taxon>
        <taxon>Clostridia</taxon>
        <taxon>Eubacteriales</taxon>
        <taxon>Clostridiaceae</taxon>
        <taxon>Clostridium</taxon>
    </lineage>
</organism>
<dbReference type="PANTHER" id="PTHR37469:SF2">
    <property type="entry name" value="CELLOBIONIC ACID PHOSPHORYLASE"/>
    <property type="match status" value="1"/>
</dbReference>
<dbReference type="AlphaFoldDB" id="A0AAW9KCR3"/>
<feature type="non-terminal residue" evidence="2">
    <location>
        <position position="1"/>
    </location>
</feature>
<dbReference type="EMBL" id="WNUR01000310">
    <property type="protein sequence ID" value="MDZ7542617.1"/>
    <property type="molecule type" value="Genomic_DNA"/>
</dbReference>
<dbReference type="InterPro" id="IPR010383">
    <property type="entry name" value="Glyco_hydrolase_94_b-supersand"/>
</dbReference>
<accession>A0AAW9KCR3</accession>
<dbReference type="Pfam" id="PF06165">
    <property type="entry name" value="GH94_b-supersand"/>
    <property type="match status" value="1"/>
</dbReference>
<evidence type="ECO:0000313" key="2">
    <source>
        <dbReference type="EMBL" id="MDZ7542617.1"/>
    </source>
</evidence>
<dbReference type="InterPro" id="IPR037018">
    <property type="entry name" value="GH65_N"/>
</dbReference>
<dbReference type="Gene3D" id="1.50.10.140">
    <property type="match status" value="1"/>
</dbReference>
<evidence type="ECO:0000313" key="3">
    <source>
        <dbReference type="Proteomes" id="UP001288944"/>
    </source>
</evidence>
<protein>
    <submittedName>
        <fullName evidence="2">Cyclic beta 1-2 glucan synthetase</fullName>
    </submittedName>
</protein>
<sequence length="229" mass="26382">VHHLGMSLLALDNILNNNILKKRFHNIPEIKAVEILLKEKVPQNITVERELDITNKNNIKIEKEDFITRIFKGTKRENPEVLLLSNGTYSTMIADSGSGYSRKDDMTVYRWKGDSTSDSSGMFFYIKNLNSNDYWSAAYEPCKEENDDYLVEFTLDKAKYERKDGSIKTNYEITLACEDNLEIRKLTLKNTGDKSRCLEVTSYLEVTLQSFEGDAVHPSFSNLFISTEY</sequence>
<gene>
    <name evidence="2" type="ORF">GNF83_15695</name>
</gene>
<evidence type="ECO:0000259" key="1">
    <source>
        <dbReference type="Pfam" id="PF06165"/>
    </source>
</evidence>
<proteinExistence type="predicted"/>
<name>A0AAW9KCR3_CLOPF</name>
<dbReference type="SMART" id="SM01068">
    <property type="entry name" value="CBM_X"/>
    <property type="match status" value="1"/>
</dbReference>
<dbReference type="GO" id="GO:0003824">
    <property type="term" value="F:catalytic activity"/>
    <property type="evidence" value="ECO:0007669"/>
    <property type="project" value="InterPro"/>
</dbReference>
<feature type="non-terminal residue" evidence="2">
    <location>
        <position position="229"/>
    </location>
</feature>